<dbReference type="AlphaFoldDB" id="A0A511MYI0"/>
<accession>A0A511MYI0</accession>
<dbReference type="InterPro" id="IPR036388">
    <property type="entry name" value="WH-like_DNA-bd_sf"/>
</dbReference>
<dbReference type="GO" id="GO:0003677">
    <property type="term" value="F:DNA binding"/>
    <property type="evidence" value="ECO:0007669"/>
    <property type="project" value="UniProtKB-KW"/>
</dbReference>
<dbReference type="NCBIfam" id="NF033788">
    <property type="entry name" value="HTH_metalloreg"/>
    <property type="match status" value="1"/>
</dbReference>
<reference evidence="5 6" key="1">
    <citation type="submission" date="2019-07" db="EMBL/GenBank/DDBJ databases">
        <title>Whole genome shotgun sequence of Deinococcus cellulosilyticus NBRC 106333.</title>
        <authorList>
            <person name="Hosoyama A."/>
            <person name="Uohara A."/>
            <person name="Ohji S."/>
            <person name="Ichikawa N."/>
        </authorList>
    </citation>
    <scope>NUCLEOTIDE SEQUENCE [LARGE SCALE GENOMIC DNA]</scope>
    <source>
        <strain evidence="5 6">NBRC 106333</strain>
    </source>
</reference>
<dbReference type="InterPro" id="IPR001845">
    <property type="entry name" value="HTH_ArsR_DNA-bd_dom"/>
</dbReference>
<organism evidence="5 6">
    <name type="scientific">Deinococcus cellulosilyticus (strain DSM 18568 / NBRC 106333 / KACC 11606 / 5516J-15)</name>
    <dbReference type="NCBI Taxonomy" id="1223518"/>
    <lineage>
        <taxon>Bacteria</taxon>
        <taxon>Thermotogati</taxon>
        <taxon>Deinococcota</taxon>
        <taxon>Deinococci</taxon>
        <taxon>Deinococcales</taxon>
        <taxon>Deinococcaceae</taxon>
        <taxon>Deinococcus</taxon>
    </lineage>
</organism>
<dbReference type="RefSeq" id="WP_146883124.1">
    <property type="nucleotide sequence ID" value="NZ_BJXB01000004.1"/>
</dbReference>
<dbReference type="InterPro" id="IPR051081">
    <property type="entry name" value="HTH_MetalResp_TranReg"/>
</dbReference>
<dbReference type="PANTHER" id="PTHR33154">
    <property type="entry name" value="TRANSCRIPTIONAL REGULATOR, ARSR FAMILY"/>
    <property type="match status" value="1"/>
</dbReference>
<dbReference type="Gene3D" id="1.10.10.10">
    <property type="entry name" value="Winged helix-like DNA-binding domain superfamily/Winged helix DNA-binding domain"/>
    <property type="match status" value="1"/>
</dbReference>
<dbReference type="Proteomes" id="UP000321306">
    <property type="component" value="Unassembled WGS sequence"/>
</dbReference>
<comment type="caution">
    <text evidence="5">The sequence shown here is derived from an EMBL/GenBank/DDBJ whole genome shotgun (WGS) entry which is preliminary data.</text>
</comment>
<evidence type="ECO:0000313" key="6">
    <source>
        <dbReference type="Proteomes" id="UP000321306"/>
    </source>
</evidence>
<keyword evidence="6" id="KW-1185">Reference proteome</keyword>
<dbReference type="PRINTS" id="PR00778">
    <property type="entry name" value="HTHARSR"/>
</dbReference>
<gene>
    <name evidence="5" type="ORF">DC3_12850</name>
</gene>
<dbReference type="PANTHER" id="PTHR33154:SF18">
    <property type="entry name" value="ARSENICAL RESISTANCE OPERON REPRESSOR"/>
    <property type="match status" value="1"/>
</dbReference>
<dbReference type="CDD" id="cd00090">
    <property type="entry name" value="HTH_ARSR"/>
    <property type="match status" value="1"/>
</dbReference>
<dbReference type="GO" id="GO:0003700">
    <property type="term" value="F:DNA-binding transcription factor activity"/>
    <property type="evidence" value="ECO:0007669"/>
    <property type="project" value="InterPro"/>
</dbReference>
<protein>
    <recommendedName>
        <fullName evidence="4">HTH arsR-type domain-containing protein</fullName>
    </recommendedName>
</protein>
<evidence type="ECO:0000256" key="1">
    <source>
        <dbReference type="ARBA" id="ARBA00023015"/>
    </source>
</evidence>
<evidence type="ECO:0000259" key="4">
    <source>
        <dbReference type="PROSITE" id="PS50987"/>
    </source>
</evidence>
<dbReference type="SUPFAM" id="SSF46785">
    <property type="entry name" value="Winged helix' DNA-binding domain"/>
    <property type="match status" value="1"/>
</dbReference>
<keyword evidence="1" id="KW-0805">Transcription regulation</keyword>
<dbReference type="InterPro" id="IPR011991">
    <property type="entry name" value="ArsR-like_HTH"/>
</dbReference>
<sequence length="115" mass="13095">MGTTTEHQIEFIPSETFNLLKAITHEIRYEILSILAHREACVCDLEAFLGLNQSKVSYHLGILKDAGLVKSEQRGKNSYYQLVKSPLYHLGGNLLEELMTRRLDTPLIDQNESMC</sequence>
<evidence type="ECO:0000256" key="2">
    <source>
        <dbReference type="ARBA" id="ARBA00023125"/>
    </source>
</evidence>
<evidence type="ECO:0000313" key="5">
    <source>
        <dbReference type="EMBL" id="GEM45650.1"/>
    </source>
</evidence>
<proteinExistence type="predicted"/>
<evidence type="ECO:0000256" key="3">
    <source>
        <dbReference type="ARBA" id="ARBA00023163"/>
    </source>
</evidence>
<dbReference type="EMBL" id="BJXB01000004">
    <property type="protein sequence ID" value="GEM45650.1"/>
    <property type="molecule type" value="Genomic_DNA"/>
</dbReference>
<keyword evidence="2" id="KW-0238">DNA-binding</keyword>
<dbReference type="InterPro" id="IPR036390">
    <property type="entry name" value="WH_DNA-bd_sf"/>
</dbReference>
<feature type="domain" description="HTH arsR-type" evidence="4">
    <location>
        <begin position="8"/>
        <end position="102"/>
    </location>
</feature>
<name>A0A511MYI0_DEIC1</name>
<dbReference type="Pfam" id="PF01022">
    <property type="entry name" value="HTH_5"/>
    <property type="match status" value="1"/>
</dbReference>
<keyword evidence="3" id="KW-0804">Transcription</keyword>
<dbReference type="OrthoDB" id="9798835at2"/>
<dbReference type="SMART" id="SM00418">
    <property type="entry name" value="HTH_ARSR"/>
    <property type="match status" value="1"/>
</dbReference>
<dbReference type="PROSITE" id="PS50987">
    <property type="entry name" value="HTH_ARSR_2"/>
    <property type="match status" value="1"/>
</dbReference>